<dbReference type="PANTHER" id="PTHR43378:SF2">
    <property type="entry name" value="UDP-3-O-ACYLGLUCOSAMINE N-ACYLTRANSFERASE 1, MITOCHONDRIAL-RELATED"/>
    <property type="match status" value="1"/>
</dbReference>
<dbReference type="PROSITE" id="PS00101">
    <property type="entry name" value="HEXAPEP_TRANSFERASES"/>
    <property type="match status" value="1"/>
</dbReference>
<keyword evidence="2 7" id="KW-0441">Lipid A biosynthesis</keyword>
<dbReference type="SUPFAM" id="SSF51161">
    <property type="entry name" value="Trimeric LpxA-like enzymes"/>
    <property type="match status" value="1"/>
</dbReference>
<dbReference type="InterPro" id="IPR007691">
    <property type="entry name" value="LpxD"/>
</dbReference>
<comment type="pathway">
    <text evidence="7">Bacterial outer membrane biogenesis; LPS lipid A biosynthesis.</text>
</comment>
<dbReference type="PATRIC" id="fig|1439726.3.peg.1602"/>
<evidence type="ECO:0000313" key="9">
    <source>
        <dbReference type="EMBL" id="ODN71150.1"/>
    </source>
</evidence>
<keyword evidence="3 7" id="KW-0808">Transferase</keyword>
<dbReference type="GO" id="GO:0103118">
    <property type="term" value="F:UDP-3-O-[(3R)-3-hydroxyacyl]-glucosamine N-acyltransferase activity"/>
    <property type="evidence" value="ECO:0007669"/>
    <property type="project" value="UniProtKB-EC"/>
</dbReference>
<dbReference type="OrthoDB" id="9784739at2"/>
<evidence type="ECO:0000256" key="2">
    <source>
        <dbReference type="ARBA" id="ARBA00022556"/>
    </source>
</evidence>
<comment type="catalytic activity">
    <reaction evidence="7">
        <text>a UDP-3-O-[(3R)-3-hydroxyacyl]-alpha-D-glucosamine + a (3R)-hydroxyacyl-[ACP] = a UDP-2-N,3-O-bis[(3R)-3-hydroxyacyl]-alpha-D-glucosamine + holo-[ACP] + H(+)</text>
        <dbReference type="Rhea" id="RHEA:53836"/>
        <dbReference type="Rhea" id="RHEA-COMP:9685"/>
        <dbReference type="Rhea" id="RHEA-COMP:9945"/>
        <dbReference type="ChEBI" id="CHEBI:15378"/>
        <dbReference type="ChEBI" id="CHEBI:64479"/>
        <dbReference type="ChEBI" id="CHEBI:78827"/>
        <dbReference type="ChEBI" id="CHEBI:137740"/>
        <dbReference type="ChEBI" id="CHEBI:137748"/>
        <dbReference type="EC" id="2.3.1.191"/>
    </reaction>
</comment>
<evidence type="ECO:0000256" key="5">
    <source>
        <dbReference type="ARBA" id="ARBA00023098"/>
    </source>
</evidence>
<dbReference type="Proteomes" id="UP000094622">
    <property type="component" value="Unassembled WGS sequence"/>
</dbReference>
<gene>
    <name evidence="7 9" type="primary">lpxD</name>
    <name evidence="9" type="ORF">A6302_01522</name>
</gene>
<dbReference type="RefSeq" id="WP_069306412.1">
    <property type="nucleotide sequence ID" value="NZ_MCRJ01000028.1"/>
</dbReference>
<dbReference type="NCBIfam" id="NF002060">
    <property type="entry name" value="PRK00892.1"/>
    <property type="match status" value="1"/>
</dbReference>
<dbReference type="UniPathway" id="UPA00973"/>
<comment type="caution">
    <text evidence="9">The sequence shown here is derived from an EMBL/GenBank/DDBJ whole genome shotgun (WGS) entry which is preliminary data.</text>
</comment>
<reference evidence="9 10" key="1">
    <citation type="submission" date="2016-07" db="EMBL/GenBank/DDBJ databases">
        <title>Draft Genome Sequence of Methylobrevis pamukkalensis PK2.</title>
        <authorList>
            <person name="Vasilenko O.V."/>
            <person name="Doronina N.V."/>
            <person name="Shmareva M.N."/>
            <person name="Tarlachkov S.V."/>
            <person name="Mustakhimov I."/>
            <person name="Trotsenko Y.A."/>
        </authorList>
    </citation>
    <scope>NUCLEOTIDE SEQUENCE [LARGE SCALE GENOMIC DNA]</scope>
    <source>
        <strain evidence="9 10">PK2</strain>
    </source>
</reference>
<evidence type="ECO:0000256" key="1">
    <source>
        <dbReference type="ARBA" id="ARBA00022516"/>
    </source>
</evidence>
<dbReference type="Pfam" id="PF00132">
    <property type="entry name" value="Hexapep"/>
    <property type="match status" value="2"/>
</dbReference>
<dbReference type="NCBIfam" id="TIGR01853">
    <property type="entry name" value="lipid_A_lpxD"/>
    <property type="match status" value="1"/>
</dbReference>
<evidence type="ECO:0000259" key="8">
    <source>
        <dbReference type="Pfam" id="PF04613"/>
    </source>
</evidence>
<evidence type="ECO:0000256" key="3">
    <source>
        <dbReference type="ARBA" id="ARBA00022679"/>
    </source>
</evidence>
<dbReference type="Gene3D" id="2.160.10.10">
    <property type="entry name" value="Hexapeptide repeat proteins"/>
    <property type="match status" value="1"/>
</dbReference>
<dbReference type="InterPro" id="IPR020573">
    <property type="entry name" value="UDP_GlcNAc_AcTrfase_non-rep"/>
</dbReference>
<accession>A0A1E3H4B0</accession>
<evidence type="ECO:0000256" key="7">
    <source>
        <dbReference type="HAMAP-Rule" id="MF_00523"/>
    </source>
</evidence>
<comment type="function">
    <text evidence="7">Catalyzes the N-acylation of UDP-3-O-acylglucosamine using 3-hydroxyacyl-ACP as the acyl donor. Is involved in the biosynthesis of lipid A, a phosphorylated glycolipid that anchors the lipopolysaccharide to the outer membrane of the cell.</text>
</comment>
<dbReference type="GO" id="GO:0009245">
    <property type="term" value="P:lipid A biosynthetic process"/>
    <property type="evidence" value="ECO:0007669"/>
    <property type="project" value="UniProtKB-UniRule"/>
</dbReference>
<dbReference type="InterPro" id="IPR018357">
    <property type="entry name" value="Hexapep_transf_CS"/>
</dbReference>
<organism evidence="9 10">
    <name type="scientific">Methylobrevis pamukkalensis</name>
    <dbReference type="NCBI Taxonomy" id="1439726"/>
    <lineage>
        <taxon>Bacteria</taxon>
        <taxon>Pseudomonadati</taxon>
        <taxon>Pseudomonadota</taxon>
        <taxon>Alphaproteobacteria</taxon>
        <taxon>Hyphomicrobiales</taxon>
        <taxon>Pleomorphomonadaceae</taxon>
        <taxon>Methylobrevis</taxon>
    </lineage>
</organism>
<dbReference type="AlphaFoldDB" id="A0A1E3H4B0"/>
<comment type="subunit">
    <text evidence="7">Homotrimer.</text>
</comment>
<evidence type="ECO:0000256" key="6">
    <source>
        <dbReference type="ARBA" id="ARBA00023315"/>
    </source>
</evidence>
<dbReference type="CDD" id="cd03352">
    <property type="entry name" value="LbH_LpxD"/>
    <property type="match status" value="1"/>
</dbReference>
<dbReference type="EC" id="2.3.1.191" evidence="7"/>
<proteinExistence type="inferred from homology"/>
<dbReference type="InterPro" id="IPR011004">
    <property type="entry name" value="Trimer_LpxA-like_sf"/>
</dbReference>
<keyword evidence="1 7" id="KW-0444">Lipid biosynthesis</keyword>
<keyword evidence="6 7" id="KW-0012">Acyltransferase</keyword>
<evidence type="ECO:0000256" key="4">
    <source>
        <dbReference type="ARBA" id="ARBA00022737"/>
    </source>
</evidence>
<comment type="similarity">
    <text evidence="7">Belongs to the transferase hexapeptide repeat family. LpxD subfamily.</text>
</comment>
<dbReference type="Pfam" id="PF04613">
    <property type="entry name" value="LpxD"/>
    <property type="match status" value="1"/>
</dbReference>
<keyword evidence="4 7" id="KW-0677">Repeat</keyword>
<dbReference type="GO" id="GO:0016020">
    <property type="term" value="C:membrane"/>
    <property type="evidence" value="ECO:0007669"/>
    <property type="project" value="GOC"/>
</dbReference>
<dbReference type="Gene3D" id="3.40.1390.10">
    <property type="entry name" value="MurE/MurF, N-terminal domain"/>
    <property type="match status" value="1"/>
</dbReference>
<dbReference type="PANTHER" id="PTHR43378">
    <property type="entry name" value="UDP-3-O-ACYLGLUCOSAMINE N-ACYLTRANSFERASE"/>
    <property type="match status" value="1"/>
</dbReference>
<name>A0A1E3H4B0_9HYPH</name>
<dbReference type="GO" id="GO:0016410">
    <property type="term" value="F:N-acyltransferase activity"/>
    <property type="evidence" value="ECO:0007669"/>
    <property type="project" value="InterPro"/>
</dbReference>
<dbReference type="InterPro" id="IPR001451">
    <property type="entry name" value="Hexapep"/>
</dbReference>
<keyword evidence="10" id="KW-1185">Reference proteome</keyword>
<protein>
    <recommendedName>
        <fullName evidence="7">UDP-3-O-acylglucosamine N-acyltransferase</fullName>
        <ecNumber evidence="7">2.3.1.191</ecNumber>
    </recommendedName>
</protein>
<dbReference type="EMBL" id="MCRJ01000028">
    <property type="protein sequence ID" value="ODN71150.1"/>
    <property type="molecule type" value="Genomic_DNA"/>
</dbReference>
<sequence length="350" mass="35689">MPDPVFFRPARTFTVAEIAALVKGRVAAGDPEAVITGVAPLSEAGEGQLTFLDNPRYLADFRATRATACICGTKYAAQAPEGVAMIVAASPYRASAMVVQALFPDATRLTGAFGNSGIHPAAVVHPDARLEDGVCVEPGAVIGPRAEIGSGTVICANAVIGHDVRIGRDGYVGAGATVMFALVGNRVIIHPGVRIGQDGFGFAMGPSGHMKVPQIGRVAIQDDVEIGANTTIDRGANRDTIIGEGTKIDNGVQIGHNVVVGRHCVIVSQSGISGSSTLGDFVALGGQAGISGHLRIGTGAQVAGNSGVASDIPAGEKWGGSPAMPLRQWMKGVRTLRKLAAKAVGDGDSD</sequence>
<keyword evidence="5 7" id="KW-0443">Lipid metabolism</keyword>
<evidence type="ECO:0000313" key="10">
    <source>
        <dbReference type="Proteomes" id="UP000094622"/>
    </source>
</evidence>
<dbReference type="HAMAP" id="MF_00523">
    <property type="entry name" value="LpxD"/>
    <property type="match status" value="1"/>
</dbReference>
<feature type="active site" description="Proton acceptor" evidence="7">
    <location>
        <position position="256"/>
    </location>
</feature>
<feature type="domain" description="UDP-3-O-[3-hydroxymyristoyl] glucosamine N-acyltransferase non-repeat region" evidence="8">
    <location>
        <begin position="33"/>
        <end position="100"/>
    </location>
</feature>